<feature type="transmembrane region" description="Helical" evidence="5">
    <location>
        <begin position="50"/>
        <end position="68"/>
    </location>
</feature>
<dbReference type="SUPFAM" id="SSF52540">
    <property type="entry name" value="P-loop containing nucleoside triphosphate hydrolases"/>
    <property type="match status" value="1"/>
</dbReference>
<dbReference type="InterPro" id="IPR039421">
    <property type="entry name" value="Type_1_exporter"/>
</dbReference>
<evidence type="ECO:0000256" key="2">
    <source>
        <dbReference type="ARBA" id="ARBA00022692"/>
    </source>
</evidence>
<keyword evidence="3 5" id="KW-1133">Transmembrane helix</keyword>
<evidence type="ECO:0000256" key="1">
    <source>
        <dbReference type="ARBA" id="ARBA00004651"/>
    </source>
</evidence>
<organism evidence="8 9">
    <name type="scientific">Aeromicrobium erythreum</name>
    <dbReference type="NCBI Taxonomy" id="2041"/>
    <lineage>
        <taxon>Bacteria</taxon>
        <taxon>Bacillati</taxon>
        <taxon>Actinomycetota</taxon>
        <taxon>Actinomycetes</taxon>
        <taxon>Propionibacteriales</taxon>
        <taxon>Nocardioidaceae</taxon>
        <taxon>Aeromicrobium</taxon>
    </lineage>
</organism>
<dbReference type="InterPro" id="IPR011527">
    <property type="entry name" value="ABC1_TM_dom"/>
</dbReference>
<dbReference type="InterPro" id="IPR003439">
    <property type="entry name" value="ABC_transporter-like_ATP-bd"/>
</dbReference>
<dbReference type="InterPro" id="IPR017871">
    <property type="entry name" value="ABC_transporter-like_CS"/>
</dbReference>
<evidence type="ECO:0000256" key="4">
    <source>
        <dbReference type="ARBA" id="ARBA00023136"/>
    </source>
</evidence>
<dbReference type="Gene3D" id="3.40.50.300">
    <property type="entry name" value="P-loop containing nucleotide triphosphate hydrolases"/>
    <property type="match status" value="1"/>
</dbReference>
<dbReference type="PROSITE" id="PS50893">
    <property type="entry name" value="ABC_TRANSPORTER_2"/>
    <property type="match status" value="1"/>
</dbReference>
<dbReference type="AlphaFoldDB" id="A0A0U3TFI6"/>
<dbReference type="GO" id="GO:0005524">
    <property type="term" value="F:ATP binding"/>
    <property type="evidence" value="ECO:0007669"/>
    <property type="project" value="InterPro"/>
</dbReference>
<dbReference type="PANTHER" id="PTHR43394">
    <property type="entry name" value="ATP-DEPENDENT PERMEASE MDL1, MITOCHONDRIAL"/>
    <property type="match status" value="1"/>
</dbReference>
<dbReference type="SUPFAM" id="SSF90123">
    <property type="entry name" value="ABC transporter transmembrane region"/>
    <property type="match status" value="1"/>
</dbReference>
<keyword evidence="4 5" id="KW-0472">Membrane</keyword>
<dbReference type="GO" id="GO:0016887">
    <property type="term" value="F:ATP hydrolysis activity"/>
    <property type="evidence" value="ECO:0007669"/>
    <property type="project" value="InterPro"/>
</dbReference>
<dbReference type="Gene3D" id="1.20.1560.10">
    <property type="entry name" value="ABC transporter type 1, transmembrane domain"/>
    <property type="match status" value="1"/>
</dbReference>
<proteinExistence type="predicted"/>
<dbReference type="KEGG" id="aer:AERYTH_06485"/>
<dbReference type="PATRIC" id="fig|2041.4.peg.1361"/>
<dbReference type="Proteomes" id="UP000067689">
    <property type="component" value="Chromosome"/>
</dbReference>
<dbReference type="PANTHER" id="PTHR43394:SF1">
    <property type="entry name" value="ATP-BINDING CASSETTE SUB-FAMILY B MEMBER 10, MITOCHONDRIAL"/>
    <property type="match status" value="1"/>
</dbReference>
<evidence type="ECO:0000256" key="3">
    <source>
        <dbReference type="ARBA" id="ARBA00022989"/>
    </source>
</evidence>
<evidence type="ECO:0000256" key="5">
    <source>
        <dbReference type="SAM" id="Phobius"/>
    </source>
</evidence>
<feature type="transmembrane region" description="Helical" evidence="5">
    <location>
        <begin position="127"/>
        <end position="145"/>
    </location>
</feature>
<feature type="transmembrane region" description="Helical" evidence="5">
    <location>
        <begin position="151"/>
        <end position="174"/>
    </location>
</feature>
<dbReference type="GO" id="GO:0005886">
    <property type="term" value="C:plasma membrane"/>
    <property type="evidence" value="ECO:0007669"/>
    <property type="project" value="UniProtKB-SubCell"/>
</dbReference>
<sequence length="552" mass="57746">MLRRALRRNGRDLGRGYPLLTLWQLSETLVPVVIGLVVDQAVDGGGLGDLAWTLGVLVALFVVLSNGYRFGARFIKQGIEREAHALRVEVAGHVLHPRGARTDRLAGETLSIATSDADLVPMALHQLGYAIASLVAVLVTAAYVLRVDVVLGLLILLGVPAVLVAIQALAPLVARRTARQQESTAAASGLAADLLEGLRPLKGIGGEDVALRRYRAASTRASDDTVAVARSWGYLDGFTTALSGLLLAAVALLAGRRALDGDISLGELIALVGLTQFLAEPLRGLGDVSAQFAASRASAARIVDFLATPRVLAPGGRAPSQDRPELVLDDVAAGPLDGLSLHLRHDELVAVAVDDPAVSDALVALLSGDLDLDSGRARLGDVDLAELSVAGRRRHLLVVAHHGGITEGTLRTTVDPGGQHDDDALAPALTASAADDVVRLHPDGLDRPVRAGGSSLSGGQRQRLALARALATDRPVVVLQDPTSAVDAVTEQAVADGVRRLRTGRSTLVLTSSPALLRAADRVLVVRGGRVVAEGTHLDLLRDADYREAVER</sequence>
<feature type="domain" description="ABC transmembrane type-1" evidence="7">
    <location>
        <begin position="19"/>
        <end position="294"/>
    </location>
</feature>
<evidence type="ECO:0008006" key="10">
    <source>
        <dbReference type="Google" id="ProtNLM"/>
    </source>
</evidence>
<evidence type="ECO:0000259" key="7">
    <source>
        <dbReference type="PROSITE" id="PS50929"/>
    </source>
</evidence>
<reference evidence="8 9" key="1">
    <citation type="journal article" date="1991" name="Int. J. Syst. Bacteriol.">
        <title>Description of the erythromycin-producing bacterium Arthrobacter sp. strain NRRL B-3381 as Aeromicrobium erythreum gen. nov., sp. nov.</title>
        <authorList>
            <person name="Miller E.S."/>
            <person name="Woese C.R."/>
            <person name="Brenner S."/>
        </authorList>
    </citation>
    <scope>NUCLEOTIDE SEQUENCE [LARGE SCALE GENOMIC DNA]</scope>
    <source>
        <strain evidence="8 9">AR18</strain>
    </source>
</reference>
<dbReference type="PROSITE" id="PS00211">
    <property type="entry name" value="ABC_TRANSPORTER_1"/>
    <property type="match status" value="1"/>
</dbReference>
<evidence type="ECO:0000313" key="9">
    <source>
        <dbReference type="Proteomes" id="UP000067689"/>
    </source>
</evidence>
<dbReference type="Pfam" id="PF00664">
    <property type="entry name" value="ABC_membrane"/>
    <property type="match status" value="1"/>
</dbReference>
<feature type="transmembrane region" description="Helical" evidence="5">
    <location>
        <begin position="20"/>
        <end position="38"/>
    </location>
</feature>
<evidence type="ECO:0000313" key="8">
    <source>
        <dbReference type="EMBL" id="ALX04359.1"/>
    </source>
</evidence>
<dbReference type="EMBL" id="CP011502">
    <property type="protein sequence ID" value="ALX04359.1"/>
    <property type="molecule type" value="Genomic_DNA"/>
</dbReference>
<dbReference type="PROSITE" id="PS50929">
    <property type="entry name" value="ABC_TM1F"/>
    <property type="match status" value="1"/>
</dbReference>
<name>A0A0U3TFI6_9ACTN</name>
<protein>
    <recommendedName>
        <fullName evidence="10">ABC transporter ATP-binding protein</fullName>
    </recommendedName>
</protein>
<comment type="subcellular location">
    <subcellularLocation>
        <location evidence="1">Cell membrane</location>
        <topology evidence="1">Multi-pass membrane protein</topology>
    </subcellularLocation>
</comment>
<dbReference type="InterPro" id="IPR036640">
    <property type="entry name" value="ABC1_TM_sf"/>
</dbReference>
<dbReference type="InterPro" id="IPR027417">
    <property type="entry name" value="P-loop_NTPase"/>
</dbReference>
<gene>
    <name evidence="8" type="ORF">AERYTH_06485</name>
</gene>
<keyword evidence="2 5" id="KW-0812">Transmembrane</keyword>
<keyword evidence="9" id="KW-1185">Reference proteome</keyword>
<dbReference type="STRING" id="2041.AERYTH_06485"/>
<evidence type="ECO:0000259" key="6">
    <source>
        <dbReference type="PROSITE" id="PS50893"/>
    </source>
</evidence>
<feature type="domain" description="ABC transporter" evidence="6">
    <location>
        <begin position="300"/>
        <end position="552"/>
    </location>
</feature>
<dbReference type="GO" id="GO:0015421">
    <property type="term" value="F:ABC-type oligopeptide transporter activity"/>
    <property type="evidence" value="ECO:0007669"/>
    <property type="project" value="TreeGrafter"/>
</dbReference>
<dbReference type="Pfam" id="PF00005">
    <property type="entry name" value="ABC_tran"/>
    <property type="match status" value="1"/>
</dbReference>
<accession>A0A0U3TFI6</accession>